<accession>A0A8S5P3Q3</accession>
<name>A0A8S5P3Q3_9CAUD</name>
<protein>
    <submittedName>
        <fullName evidence="1">Uncharacterized protein</fullName>
    </submittedName>
</protein>
<sequence>MLCKIQLIKGREIVSFLIHKNMHPDSVNMGDTLS</sequence>
<organism evidence="1">
    <name type="scientific">Siphoviridae sp. ctkyp1</name>
    <dbReference type="NCBI Taxonomy" id="2825646"/>
    <lineage>
        <taxon>Viruses</taxon>
        <taxon>Duplodnaviria</taxon>
        <taxon>Heunggongvirae</taxon>
        <taxon>Uroviricota</taxon>
        <taxon>Caudoviricetes</taxon>
    </lineage>
</organism>
<dbReference type="EMBL" id="BK015328">
    <property type="protein sequence ID" value="DAE01719.1"/>
    <property type="molecule type" value="Genomic_DNA"/>
</dbReference>
<evidence type="ECO:0000313" key="1">
    <source>
        <dbReference type="EMBL" id="DAE01719.1"/>
    </source>
</evidence>
<reference evidence="1" key="1">
    <citation type="journal article" date="2021" name="Proc. Natl. Acad. Sci. U.S.A.">
        <title>A Catalog of Tens of Thousands of Viruses from Human Metagenomes Reveals Hidden Associations with Chronic Diseases.</title>
        <authorList>
            <person name="Tisza M.J."/>
            <person name="Buck C.B."/>
        </authorList>
    </citation>
    <scope>NUCLEOTIDE SEQUENCE</scope>
    <source>
        <strain evidence="1">Ctkyp1</strain>
    </source>
</reference>
<proteinExistence type="predicted"/>